<evidence type="ECO:0000313" key="3">
    <source>
        <dbReference type="EMBL" id="CAG8184521.1"/>
    </source>
</evidence>
<feature type="region of interest" description="Disordered" evidence="1">
    <location>
        <begin position="333"/>
        <end position="352"/>
    </location>
</feature>
<organism evidence="3 4">
    <name type="scientific">Penicillium olsonii</name>
    <dbReference type="NCBI Taxonomy" id="99116"/>
    <lineage>
        <taxon>Eukaryota</taxon>
        <taxon>Fungi</taxon>
        <taxon>Dikarya</taxon>
        <taxon>Ascomycota</taxon>
        <taxon>Pezizomycotina</taxon>
        <taxon>Eurotiomycetes</taxon>
        <taxon>Eurotiomycetidae</taxon>
        <taxon>Eurotiales</taxon>
        <taxon>Aspergillaceae</taxon>
        <taxon>Penicillium</taxon>
    </lineage>
</organism>
<protein>
    <recommendedName>
        <fullName evidence="2">Myb-like DNA-binding domain-containing protein</fullName>
    </recommendedName>
</protein>
<feature type="domain" description="Myb-like DNA-binding" evidence="2">
    <location>
        <begin position="14"/>
        <end position="59"/>
    </location>
</feature>
<feature type="region of interest" description="Disordered" evidence="1">
    <location>
        <begin position="62"/>
        <end position="94"/>
    </location>
</feature>
<feature type="compositionally biased region" description="Polar residues" evidence="1">
    <location>
        <begin position="80"/>
        <end position="91"/>
    </location>
</feature>
<comment type="caution">
    <text evidence="3">The sequence shown here is derived from an EMBL/GenBank/DDBJ whole genome shotgun (WGS) entry which is preliminary data.</text>
</comment>
<evidence type="ECO:0000256" key="1">
    <source>
        <dbReference type="SAM" id="MobiDB-lite"/>
    </source>
</evidence>
<keyword evidence="4" id="KW-1185">Reference proteome</keyword>
<reference evidence="3" key="1">
    <citation type="submission" date="2021-07" db="EMBL/GenBank/DDBJ databases">
        <authorList>
            <person name="Branca A.L. A."/>
        </authorList>
    </citation>
    <scope>NUCLEOTIDE SEQUENCE</scope>
</reference>
<dbReference type="EMBL" id="CAJVOS010000039">
    <property type="protein sequence ID" value="CAG8184521.1"/>
    <property type="molecule type" value="Genomic_DNA"/>
</dbReference>
<evidence type="ECO:0000259" key="2">
    <source>
        <dbReference type="Pfam" id="PF22980"/>
    </source>
</evidence>
<dbReference type="OrthoDB" id="3944408at2759"/>
<dbReference type="AlphaFoldDB" id="A0A9W4I0X7"/>
<evidence type="ECO:0000313" key="4">
    <source>
        <dbReference type="Proteomes" id="UP001153618"/>
    </source>
</evidence>
<gene>
    <name evidence="3" type="ORF">POLS_LOCUS7039</name>
</gene>
<dbReference type="Proteomes" id="UP001153618">
    <property type="component" value="Unassembled WGS sequence"/>
</dbReference>
<sequence>MSQRQKVLDTESTTAKFLYAIIKQTDLKSIDWNRVASDLQVSNGHAARMRYSRFRQQMEGTLAPRAKRKPKKAKVVDPPTNLQTDLSTNPSLMVPPVPAVNSTFPGNPFIKPEPGTQSNSAPGHMLYGSQSMQGNTMPGQQCFPLDYCSMQFQQAVTMQPGASSSSDTVPSSSMNTYPIEAMQTNYPYLPPGMPSSFGVQDLGMQMPFPDQPSGMTWGQQAPSALGDQFIKPEEVQQGASMMEWEPMSPFLSDAIVKSEDQQQVNSVGWESRSFVQQDAPVTMSDNRGQIHTTFQCEPLTSLQDSTAFKPDEQQHGNLAAVWGNALPASPVPASPDVPVSCGTEKPPKEEKISWVSMPPPPCFANPPSQTQAQGRVNDNSGLVSLPPQEYSPAEVEVENPSTALVLWRPPALSQQLLPEDHDNELQSSDPTIIWPSFPLANNAIDAQVINIDSNEPNGSAENVKRQDIVVELE</sequence>
<dbReference type="Pfam" id="PF22980">
    <property type="entry name" value="Myb_DNA-bind_8"/>
    <property type="match status" value="1"/>
</dbReference>
<dbReference type="InterPro" id="IPR054505">
    <property type="entry name" value="Myb_DNA-bind_8"/>
</dbReference>
<accession>A0A9W4I0X7</accession>
<name>A0A9W4I0X7_PENOL</name>
<proteinExistence type="predicted"/>